<evidence type="ECO:0000256" key="3">
    <source>
        <dbReference type="ARBA" id="ARBA00022723"/>
    </source>
</evidence>
<dbReference type="GO" id="GO:0005524">
    <property type="term" value="F:ATP binding"/>
    <property type="evidence" value="ECO:0007669"/>
    <property type="project" value="UniProtKB-UniRule"/>
</dbReference>
<dbReference type="GO" id="GO:0051539">
    <property type="term" value="F:4 iron, 4 sulfur cluster binding"/>
    <property type="evidence" value="ECO:0007669"/>
    <property type="project" value="UniProtKB-KW"/>
</dbReference>
<dbReference type="OrthoDB" id="9758506at2"/>
<feature type="binding site" evidence="14">
    <location>
        <position position="1118"/>
    </location>
    <ligand>
        <name>[4Fe-4S] cluster</name>
        <dbReference type="ChEBI" id="CHEBI:49883"/>
    </ligand>
</feature>
<comment type="cofactor">
    <cofactor evidence="14">
        <name>Mg(2+)</name>
        <dbReference type="ChEBI" id="CHEBI:18420"/>
    </cofactor>
</comment>
<keyword evidence="1 14" id="KW-0004">4Fe-4S</keyword>
<comment type="miscellaneous">
    <text evidence="14">Despite having conserved helicase domains, this subunit does not have helicase activity.</text>
</comment>
<evidence type="ECO:0000256" key="5">
    <source>
        <dbReference type="ARBA" id="ARBA00022763"/>
    </source>
</evidence>
<dbReference type="GO" id="GO:0046872">
    <property type="term" value="F:metal ion binding"/>
    <property type="evidence" value="ECO:0007669"/>
    <property type="project" value="UniProtKB-KW"/>
</dbReference>
<keyword evidence="9 14" id="KW-0067">ATP-binding</keyword>
<comment type="cofactor">
    <cofactor evidence="14">
        <name>[4Fe-4S] cluster</name>
        <dbReference type="ChEBI" id="CHEBI:49883"/>
    </cofactor>
    <text evidence="14">Binds 1 [4Fe-4S] cluster.</text>
</comment>
<dbReference type="HAMAP" id="MF_01452">
    <property type="entry name" value="AddB_type1"/>
    <property type="match status" value="1"/>
</dbReference>
<dbReference type="InterPro" id="IPR027417">
    <property type="entry name" value="P-loop_NTPase"/>
</dbReference>
<evidence type="ECO:0000256" key="13">
    <source>
        <dbReference type="ARBA" id="ARBA00023204"/>
    </source>
</evidence>
<dbReference type="Gene3D" id="6.10.140.1030">
    <property type="match status" value="1"/>
</dbReference>
<dbReference type="NCBIfam" id="TIGR02773">
    <property type="entry name" value="addB_Gpos"/>
    <property type="match status" value="1"/>
</dbReference>
<sequence length="1150" mass="133797">MAVRFILGSNTTTKSQMIRDEIRTLLKQAPVGKPIIFIVPEQMTFQQEFRLLEGDIRGSIRAQVLSFSRLAFRVMEETGGATKNMITSTGVQMMLRKIIEERQTDWYMFNQSIGKKGFIEQLEVLITEFKRYNISPEHIHQVYNEGNLTNGLREKLADIYYIYQNLTHSLRARFIDGEDRLRLLEEKILDSAYLKDATIYIDGFHRFTPLEQAVLTKLMHHTKDITLTLTLPESKVDLIEPFDIFTQTKDTFDEVKALAKEAGQQVTVIHVQKTDATGFIQHLDHAFDIRPIAPLNGPVDLKVAYGVHPRAEVEGVAQEILSLIRDEKYRYRDIALMLRDEGLYHDLIRTIFDDYGIPVFIDEKEPMLNHPLIELIRSLFDVVQTEWRYDSVFRLLKTGFFPVGDETIQFDDDAIDTLENYVLEYGIKGRKRWISKESFYYQRFRGFDKRVKTDEESEIEELINRYREHVTRYLKPIDEKLRQSTSVREKMVALYEFLEAINVDLTLEDWQEALEQAGEIKKARDQEQVWQEVLRLFDEIVEIIGDEKMKTDTLKEVIETGLDSLTYQHVPPTLDHVIVGSIDHSRMPDAAVSFLIGVNEGTWPKRPNQDTVLTEEERHILLDQGFKLADSETEQLIDDWFYIYLAVTSPKKKLWLSYALSDTEGKAKMPASLIKRMYQIFPETAEQMILQDPEEMVDPLRFISTESKARQALTAQLAKFNRSYPINQVWWSVFNWFVKTKRHDVLLSMKQSLYYKNLPTNLKQSTVDDIYQKKIKTSVSRMEQYYQCSYKHFAQYSLNLEERKTYKLDAPDIGQLFHEALKQITEWVQVEEKQFEDLSEHEASHYAKRVMEKLSPVLQHQILHSSNRYQYMSKKLETVIGRATFILSEQARRTRFSPIGLEVGFGLPDSPLAPVRTTLANGYELILRGRIDRVDQAKVDNQLYLRIIDYKSSKKSLDLVDVYYGLSLQMLAYLDVLLQNSEHWLGLKATPAGVLYFHVHDQLLSQPDIVPSDKLEQELFKLYKMQGLLVDDLTIVPLMDTALEFGSSPVAPFEIKKDGTLGSRSKTRSLEDFDQLQKYVREKITNAGLNISSGDVSLNPYQKQNQTACTYCPFKSVCQFDPSLDEHHYRTLPDVDEETLFQSLRERGNR</sequence>
<dbReference type="Gene3D" id="3.40.50.300">
    <property type="entry name" value="P-loop containing nucleotide triphosphate hydrolases"/>
    <property type="match status" value="3"/>
</dbReference>
<gene>
    <name evidence="14 16" type="primary">addB</name>
    <name evidence="16" type="ORF">HAL01_18430</name>
</gene>
<dbReference type="InterPro" id="IPR014140">
    <property type="entry name" value="DNA_helicase_suAddB"/>
</dbReference>
<dbReference type="InterPro" id="IPR049035">
    <property type="entry name" value="ADDB_N"/>
</dbReference>
<comment type="subunit">
    <text evidence="14">Heterodimer of AddA and AddB.</text>
</comment>
<dbReference type="GO" id="GO:0000724">
    <property type="term" value="P:double-strand break repair via homologous recombination"/>
    <property type="evidence" value="ECO:0007669"/>
    <property type="project" value="UniProtKB-UniRule"/>
</dbReference>
<evidence type="ECO:0000256" key="2">
    <source>
        <dbReference type="ARBA" id="ARBA00022722"/>
    </source>
</evidence>
<dbReference type="InterPro" id="IPR011604">
    <property type="entry name" value="PDDEXK-like_dom_sf"/>
</dbReference>
<dbReference type="PANTHER" id="PTHR30591">
    <property type="entry name" value="RECBCD ENZYME SUBUNIT RECC"/>
    <property type="match status" value="1"/>
</dbReference>
<comment type="caution">
    <text evidence="16">The sequence shown here is derived from an EMBL/GenBank/DDBJ whole genome shotgun (WGS) entry which is preliminary data.</text>
</comment>
<dbReference type="InterPro" id="IPR014017">
    <property type="entry name" value="DNA_helicase_UvrD-like_C"/>
</dbReference>
<dbReference type="PROSITE" id="PS51217">
    <property type="entry name" value="UVRD_HELICASE_CTER"/>
    <property type="match status" value="1"/>
</dbReference>
<dbReference type="InterPro" id="IPR038726">
    <property type="entry name" value="PDDEXK_AddAB-type"/>
</dbReference>
<evidence type="ECO:0000313" key="17">
    <source>
        <dbReference type="Proteomes" id="UP000321400"/>
    </source>
</evidence>
<dbReference type="Pfam" id="PF13361">
    <property type="entry name" value="UvrD_C"/>
    <property type="match status" value="1"/>
</dbReference>
<feature type="binding site" evidence="14">
    <location>
        <position position="788"/>
    </location>
    <ligand>
        <name>[4Fe-4S] cluster</name>
        <dbReference type="ChEBI" id="CHEBI:49883"/>
    </ligand>
</feature>
<keyword evidence="10 14" id="KW-0408">Iron</keyword>
<evidence type="ECO:0000259" key="15">
    <source>
        <dbReference type="PROSITE" id="PS51217"/>
    </source>
</evidence>
<keyword evidence="12 14" id="KW-0238">DNA-binding</keyword>
<evidence type="ECO:0000256" key="4">
    <source>
        <dbReference type="ARBA" id="ARBA00022741"/>
    </source>
</evidence>
<keyword evidence="6 14" id="KW-0378">Hydrolase</keyword>
<evidence type="ECO:0000256" key="10">
    <source>
        <dbReference type="ARBA" id="ARBA00023004"/>
    </source>
</evidence>
<evidence type="ECO:0000256" key="11">
    <source>
        <dbReference type="ARBA" id="ARBA00023014"/>
    </source>
</evidence>
<keyword evidence="2 14" id="KW-0540">Nuclease</keyword>
<feature type="binding site" evidence="14">
    <location>
        <position position="1109"/>
    </location>
    <ligand>
        <name>[4Fe-4S] cluster</name>
        <dbReference type="ChEBI" id="CHEBI:49883"/>
    </ligand>
</feature>
<keyword evidence="8 14" id="KW-0269">Exonuclease</keyword>
<dbReference type="SUPFAM" id="SSF52540">
    <property type="entry name" value="P-loop containing nucleoside triphosphate hydrolases"/>
    <property type="match status" value="1"/>
</dbReference>
<evidence type="ECO:0000313" key="16">
    <source>
        <dbReference type="EMBL" id="GEN57379.1"/>
    </source>
</evidence>
<dbReference type="EC" id="3.1.-.-" evidence="14"/>
<dbReference type="Gene3D" id="3.90.320.10">
    <property type="match status" value="1"/>
</dbReference>
<dbReference type="RefSeq" id="WP_089802662.1">
    <property type="nucleotide sequence ID" value="NZ_BJYE01000024.1"/>
</dbReference>
<evidence type="ECO:0000256" key="8">
    <source>
        <dbReference type="ARBA" id="ARBA00022839"/>
    </source>
</evidence>
<feature type="domain" description="UvrD-like helicase C-terminal" evidence="15">
    <location>
        <begin position="270"/>
        <end position="575"/>
    </location>
</feature>
<proteinExistence type="inferred from homology"/>
<keyword evidence="5 14" id="KW-0227">DNA damage</keyword>
<accession>A0A511X348</accession>
<name>A0A511X348_9BACI</name>
<dbReference type="EMBL" id="BJYE01000024">
    <property type="protein sequence ID" value="GEN57379.1"/>
    <property type="molecule type" value="Genomic_DNA"/>
</dbReference>
<dbReference type="Pfam" id="PF12705">
    <property type="entry name" value="PDDEXK_1"/>
    <property type="match status" value="1"/>
</dbReference>
<protein>
    <recommendedName>
        <fullName evidence="14">ATP-dependent helicase/deoxyribonuclease subunit B</fullName>
        <ecNumber evidence="14">3.1.-.-</ecNumber>
    </recommendedName>
    <alternativeName>
        <fullName evidence="14">ATP-dependent helicase/nuclease subunit AddB</fullName>
    </alternativeName>
</protein>
<dbReference type="GO" id="GO:0004386">
    <property type="term" value="F:helicase activity"/>
    <property type="evidence" value="ECO:0007669"/>
    <property type="project" value="UniProtKB-KW"/>
</dbReference>
<keyword evidence="13 14" id="KW-0234">DNA repair</keyword>
<dbReference type="Proteomes" id="UP000321400">
    <property type="component" value="Unassembled WGS sequence"/>
</dbReference>
<keyword evidence="11 14" id="KW-0411">Iron-sulfur</keyword>
<keyword evidence="4 14" id="KW-0547">Nucleotide-binding</keyword>
<reference evidence="16 17" key="1">
    <citation type="submission" date="2019-07" db="EMBL/GenBank/DDBJ databases">
        <title>Whole genome shotgun sequence of Halolactibacillus alkaliphilus NBRC 103919.</title>
        <authorList>
            <person name="Hosoyama A."/>
            <person name="Uohara A."/>
            <person name="Ohji S."/>
            <person name="Ichikawa N."/>
        </authorList>
    </citation>
    <scope>NUCLEOTIDE SEQUENCE [LARGE SCALE GENOMIC DNA]</scope>
    <source>
        <strain evidence="16 17">NBRC 103919</strain>
    </source>
</reference>
<keyword evidence="3 14" id="KW-0479">Metal-binding</keyword>
<evidence type="ECO:0000256" key="7">
    <source>
        <dbReference type="ARBA" id="ARBA00022806"/>
    </source>
</evidence>
<dbReference type="Pfam" id="PF21445">
    <property type="entry name" value="ADDB_N"/>
    <property type="match status" value="1"/>
</dbReference>
<evidence type="ECO:0000256" key="14">
    <source>
        <dbReference type="HAMAP-Rule" id="MF_01452"/>
    </source>
</evidence>
<dbReference type="GO" id="GO:0003690">
    <property type="term" value="F:double-stranded DNA binding"/>
    <property type="evidence" value="ECO:0007669"/>
    <property type="project" value="UniProtKB-UniRule"/>
</dbReference>
<evidence type="ECO:0000256" key="9">
    <source>
        <dbReference type="ARBA" id="ARBA00022840"/>
    </source>
</evidence>
<keyword evidence="17" id="KW-1185">Reference proteome</keyword>
<feature type="binding site" evidence="14">
    <location>
        <position position="1112"/>
    </location>
    <ligand>
        <name>[4Fe-4S] cluster</name>
        <dbReference type="ChEBI" id="CHEBI:49883"/>
    </ligand>
</feature>
<dbReference type="PANTHER" id="PTHR30591:SF1">
    <property type="entry name" value="RECBCD ENZYME SUBUNIT RECC"/>
    <property type="match status" value="1"/>
</dbReference>
<dbReference type="GO" id="GO:0008409">
    <property type="term" value="F:5'-3' exonuclease activity"/>
    <property type="evidence" value="ECO:0007669"/>
    <property type="project" value="UniProtKB-UniRule"/>
</dbReference>
<evidence type="ECO:0000256" key="6">
    <source>
        <dbReference type="ARBA" id="ARBA00022801"/>
    </source>
</evidence>
<dbReference type="STRING" id="442899.SAMN05720591_12411"/>
<comment type="similarity">
    <text evidence="14">Belongs to the helicase family. AddB/RexB type 1 subfamily.</text>
</comment>
<evidence type="ECO:0000256" key="12">
    <source>
        <dbReference type="ARBA" id="ARBA00023125"/>
    </source>
</evidence>
<dbReference type="AlphaFoldDB" id="A0A511X348"/>
<evidence type="ECO:0000256" key="1">
    <source>
        <dbReference type="ARBA" id="ARBA00022485"/>
    </source>
</evidence>
<comment type="function">
    <text evidence="14">The heterodimer acts as both an ATP-dependent DNA helicase and an ATP-dependent, dual-direction single-stranded exonuclease. Recognizes the chi site generating a DNA molecule suitable for the initiation of homologous recombination. The AddB subunit has 5' -&gt; 3' nuclease activity but not helicase activity.</text>
</comment>
<organism evidence="16 17">
    <name type="scientific">Halolactibacillus alkaliphilus</name>
    <dbReference type="NCBI Taxonomy" id="442899"/>
    <lineage>
        <taxon>Bacteria</taxon>
        <taxon>Bacillati</taxon>
        <taxon>Bacillota</taxon>
        <taxon>Bacilli</taxon>
        <taxon>Bacillales</taxon>
        <taxon>Bacillaceae</taxon>
        <taxon>Halolactibacillus</taxon>
    </lineage>
</organism>
<keyword evidence="7 14" id="KW-0347">Helicase</keyword>